<dbReference type="InterPro" id="IPR001406">
    <property type="entry name" value="PsdUridine_synth_TruA"/>
</dbReference>
<reference evidence="3" key="1">
    <citation type="submission" date="2023-10" db="EMBL/GenBank/DDBJ databases">
        <title>Genome assemblies of two species of porcelain crab, Petrolisthes cinctipes and Petrolisthes manimaculis (Anomura: Porcellanidae).</title>
        <authorList>
            <person name="Angst P."/>
        </authorList>
    </citation>
    <scope>NUCLEOTIDE SEQUENCE</scope>
    <source>
        <strain evidence="3">PB745_01</strain>
        <tissue evidence="3">Gill</tissue>
    </source>
</reference>
<dbReference type="GO" id="GO:0005634">
    <property type="term" value="C:nucleus"/>
    <property type="evidence" value="ECO:0007669"/>
    <property type="project" value="TreeGrafter"/>
</dbReference>
<dbReference type="Gene3D" id="3.30.70.580">
    <property type="entry name" value="Pseudouridine synthase I, catalytic domain, N-terminal subdomain"/>
    <property type="match status" value="1"/>
</dbReference>
<evidence type="ECO:0000313" key="3">
    <source>
        <dbReference type="EMBL" id="KAK3887084.1"/>
    </source>
</evidence>
<organism evidence="3 4">
    <name type="scientific">Petrolisthes cinctipes</name>
    <name type="common">Flat porcelain crab</name>
    <dbReference type="NCBI Taxonomy" id="88211"/>
    <lineage>
        <taxon>Eukaryota</taxon>
        <taxon>Metazoa</taxon>
        <taxon>Ecdysozoa</taxon>
        <taxon>Arthropoda</taxon>
        <taxon>Crustacea</taxon>
        <taxon>Multicrustacea</taxon>
        <taxon>Malacostraca</taxon>
        <taxon>Eumalacostraca</taxon>
        <taxon>Eucarida</taxon>
        <taxon>Decapoda</taxon>
        <taxon>Pleocyemata</taxon>
        <taxon>Anomura</taxon>
        <taxon>Galatheoidea</taxon>
        <taxon>Porcellanidae</taxon>
        <taxon>Petrolisthes</taxon>
    </lineage>
</organism>
<dbReference type="PANTHER" id="PTHR11142:SF5">
    <property type="entry name" value="TRNA PSEUDOURIDINE(38_39) SYNTHASE"/>
    <property type="match status" value="1"/>
</dbReference>
<gene>
    <name evidence="3" type="ORF">Pcinc_008848</name>
</gene>
<proteinExistence type="predicted"/>
<keyword evidence="4" id="KW-1185">Reference proteome</keyword>
<keyword evidence="1" id="KW-0413">Isomerase</keyword>
<comment type="caution">
    <text evidence="3">The sequence shown here is derived from an EMBL/GenBank/DDBJ whole genome shotgun (WGS) entry which is preliminary data.</text>
</comment>
<dbReference type="GO" id="GO:1990481">
    <property type="term" value="P:mRNA pseudouridine synthesis"/>
    <property type="evidence" value="ECO:0007669"/>
    <property type="project" value="TreeGrafter"/>
</dbReference>
<dbReference type="InterPro" id="IPR020103">
    <property type="entry name" value="PsdUridine_synth_cat_dom_sf"/>
</dbReference>
<feature type="region of interest" description="Disordered" evidence="2">
    <location>
        <begin position="131"/>
        <end position="158"/>
    </location>
</feature>
<evidence type="ECO:0000256" key="2">
    <source>
        <dbReference type="SAM" id="MobiDB-lite"/>
    </source>
</evidence>
<protein>
    <recommendedName>
        <fullName evidence="5">tRNA pseudouridine synthase</fullName>
    </recommendedName>
</protein>
<dbReference type="InterPro" id="IPR020094">
    <property type="entry name" value="TruA/RsuA/RluB/E/F_N"/>
</dbReference>
<dbReference type="GO" id="GO:0003723">
    <property type="term" value="F:RNA binding"/>
    <property type="evidence" value="ECO:0007669"/>
    <property type="project" value="InterPro"/>
</dbReference>
<name>A0AAE1G5X8_PETCI</name>
<dbReference type="SUPFAM" id="SSF55120">
    <property type="entry name" value="Pseudouridine synthase"/>
    <property type="match status" value="1"/>
</dbReference>
<dbReference type="GO" id="GO:0005737">
    <property type="term" value="C:cytoplasm"/>
    <property type="evidence" value="ECO:0007669"/>
    <property type="project" value="TreeGrafter"/>
</dbReference>
<evidence type="ECO:0000313" key="4">
    <source>
        <dbReference type="Proteomes" id="UP001286313"/>
    </source>
</evidence>
<dbReference type="AlphaFoldDB" id="A0AAE1G5X8"/>
<sequence length="212" mass="23719">MVDSLDFLPLEDISAGMNFLKNNTPGHGAFRHLLRHSRRHVVLKFAYLGWDYQGYATQEDTSQTIEAKLFTALLKTRLIQSRQTSNYHRTDKGVSAFEQVISITVRSKCHSGVGVEAPQCGVEAPQCGVEAPQQCPHPNTPPQPSQTDNDNNNDDDDTQELNYIQMLNRVLHQRSACWLGVPYRRDTRQGLTVLDAPINISSLKPFELGGDA</sequence>
<accession>A0AAE1G5X8</accession>
<dbReference type="Proteomes" id="UP001286313">
    <property type="component" value="Unassembled WGS sequence"/>
</dbReference>
<dbReference type="PANTHER" id="PTHR11142">
    <property type="entry name" value="PSEUDOURIDYLATE SYNTHASE"/>
    <property type="match status" value="1"/>
</dbReference>
<dbReference type="GO" id="GO:0031119">
    <property type="term" value="P:tRNA pseudouridine synthesis"/>
    <property type="evidence" value="ECO:0007669"/>
    <property type="project" value="TreeGrafter"/>
</dbReference>
<dbReference type="GO" id="GO:0009982">
    <property type="term" value="F:pseudouridine synthase activity"/>
    <property type="evidence" value="ECO:0007669"/>
    <property type="project" value="InterPro"/>
</dbReference>
<evidence type="ECO:0000256" key="1">
    <source>
        <dbReference type="ARBA" id="ARBA00023235"/>
    </source>
</evidence>
<dbReference type="EMBL" id="JAWQEG010000653">
    <property type="protein sequence ID" value="KAK3887084.1"/>
    <property type="molecule type" value="Genomic_DNA"/>
</dbReference>
<evidence type="ECO:0008006" key="5">
    <source>
        <dbReference type="Google" id="ProtNLM"/>
    </source>
</evidence>